<keyword evidence="2" id="KW-0472">Membrane</keyword>
<feature type="compositionally biased region" description="Low complexity" evidence="1">
    <location>
        <begin position="204"/>
        <end position="213"/>
    </location>
</feature>
<accession>A0AAJ0GRV1</accession>
<evidence type="ECO:0000313" key="3">
    <source>
        <dbReference type="EMBL" id="KAK3305002.1"/>
    </source>
</evidence>
<reference evidence="3" key="1">
    <citation type="journal article" date="2023" name="Mol. Phylogenet. Evol.">
        <title>Genome-scale phylogeny and comparative genomics of the fungal order Sordariales.</title>
        <authorList>
            <person name="Hensen N."/>
            <person name="Bonometti L."/>
            <person name="Westerberg I."/>
            <person name="Brannstrom I.O."/>
            <person name="Guillou S."/>
            <person name="Cros-Aarteil S."/>
            <person name="Calhoun S."/>
            <person name="Haridas S."/>
            <person name="Kuo A."/>
            <person name="Mondo S."/>
            <person name="Pangilinan J."/>
            <person name="Riley R."/>
            <person name="LaButti K."/>
            <person name="Andreopoulos B."/>
            <person name="Lipzen A."/>
            <person name="Chen C."/>
            <person name="Yan M."/>
            <person name="Daum C."/>
            <person name="Ng V."/>
            <person name="Clum A."/>
            <person name="Steindorff A."/>
            <person name="Ohm R.A."/>
            <person name="Martin F."/>
            <person name="Silar P."/>
            <person name="Natvig D.O."/>
            <person name="Lalanne C."/>
            <person name="Gautier V."/>
            <person name="Ament-Velasquez S.L."/>
            <person name="Kruys A."/>
            <person name="Hutchinson M.I."/>
            <person name="Powell A.J."/>
            <person name="Barry K."/>
            <person name="Miller A.N."/>
            <person name="Grigoriev I.V."/>
            <person name="Debuchy R."/>
            <person name="Gladieux P."/>
            <person name="Hiltunen Thoren M."/>
            <person name="Johannesson H."/>
        </authorList>
    </citation>
    <scope>NUCLEOTIDE SEQUENCE</scope>
    <source>
        <strain evidence="3">CBS 333.67</strain>
    </source>
</reference>
<name>A0AAJ0GRV1_9PEZI</name>
<feature type="compositionally biased region" description="Polar residues" evidence="1">
    <location>
        <begin position="378"/>
        <end position="391"/>
    </location>
</feature>
<sequence>MATSSGHQRAAGGQNPHPQPPRPAYPRQAQANQVLPVVAAPPAPRKRRSLSWLCCGDYGLAGAIFSCLSALIALAVWLADRFKPQDDSSSSTPYAKGIYEEERYQSDVETKRLCIELKKAQAPSSDLDCERILASPFPTRHEVFESALGRVLRAPARVVSGMLTILTLLRDLVFQNSVTGVLAICVLAGLGAWLFTARSLPHAASHSHSTKSSESFKRTPSDSKGERSEHHGHQGGHSSSDPGPAMTFSADTGTRESRTTRVTRLRSRADPAHVPRDEDGVAVSAGTSSGISQRLASSTLETRRAGQSDQMPSKGSAASRVDEQRRRSPASTSSSSSPNHVSTAASTAVSSTPYRSWSALYNSAGGSDADHEYGGPTRPTNSLSDRPSETYSAAWPVQGTAPSRPEQPERPQEQKWSCCQCGMVTHLPSAQCLCSHSICSNCKIREDM</sequence>
<proteinExistence type="predicted"/>
<feature type="region of interest" description="Disordered" evidence="1">
    <location>
        <begin position="204"/>
        <end position="349"/>
    </location>
</feature>
<dbReference type="EMBL" id="JAUDZG010000004">
    <property type="protein sequence ID" value="KAK3305002.1"/>
    <property type="molecule type" value="Genomic_DNA"/>
</dbReference>
<keyword evidence="2" id="KW-1133">Transmembrane helix</keyword>
<reference evidence="3" key="2">
    <citation type="submission" date="2023-06" db="EMBL/GenBank/DDBJ databases">
        <authorList>
            <consortium name="Lawrence Berkeley National Laboratory"/>
            <person name="Mondo S.J."/>
            <person name="Hensen N."/>
            <person name="Bonometti L."/>
            <person name="Westerberg I."/>
            <person name="Brannstrom I.O."/>
            <person name="Guillou S."/>
            <person name="Cros-Aarteil S."/>
            <person name="Calhoun S."/>
            <person name="Haridas S."/>
            <person name="Kuo A."/>
            <person name="Pangilinan J."/>
            <person name="Riley R."/>
            <person name="Labutti K."/>
            <person name="Andreopoulos B."/>
            <person name="Lipzen A."/>
            <person name="Chen C."/>
            <person name="Yanf M."/>
            <person name="Daum C."/>
            <person name="Ng V."/>
            <person name="Clum A."/>
            <person name="Steindorff A."/>
            <person name="Ohm R."/>
            <person name="Martin F."/>
            <person name="Silar P."/>
            <person name="Natvig D."/>
            <person name="Lalanne C."/>
            <person name="Gautier V."/>
            <person name="Ament-Velasquez S.L."/>
            <person name="Kruys A."/>
            <person name="Hutchinson M.I."/>
            <person name="Powell A.J."/>
            <person name="Barry K."/>
            <person name="Miller A.N."/>
            <person name="Grigoriev I.V."/>
            <person name="Debuchy R."/>
            <person name="Gladieux P."/>
            <person name="Thoren M.H."/>
            <person name="Johannesson H."/>
        </authorList>
    </citation>
    <scope>NUCLEOTIDE SEQUENCE</scope>
    <source>
        <strain evidence="3">CBS 333.67</strain>
    </source>
</reference>
<feature type="transmembrane region" description="Helical" evidence="2">
    <location>
        <begin position="58"/>
        <end position="79"/>
    </location>
</feature>
<feature type="compositionally biased region" description="Polar residues" evidence="1">
    <location>
        <begin position="285"/>
        <end position="300"/>
    </location>
</feature>
<feature type="compositionally biased region" description="Basic and acidic residues" evidence="1">
    <location>
        <begin position="214"/>
        <end position="232"/>
    </location>
</feature>
<evidence type="ECO:0000313" key="4">
    <source>
        <dbReference type="Proteomes" id="UP001273166"/>
    </source>
</evidence>
<feature type="region of interest" description="Disordered" evidence="1">
    <location>
        <begin position="366"/>
        <end position="412"/>
    </location>
</feature>
<comment type="caution">
    <text evidence="3">The sequence shown here is derived from an EMBL/GenBank/DDBJ whole genome shotgun (WGS) entry which is preliminary data.</text>
</comment>
<organism evidence="3 4">
    <name type="scientific">Chaetomium strumarium</name>
    <dbReference type="NCBI Taxonomy" id="1170767"/>
    <lineage>
        <taxon>Eukaryota</taxon>
        <taxon>Fungi</taxon>
        <taxon>Dikarya</taxon>
        <taxon>Ascomycota</taxon>
        <taxon>Pezizomycotina</taxon>
        <taxon>Sordariomycetes</taxon>
        <taxon>Sordariomycetidae</taxon>
        <taxon>Sordariales</taxon>
        <taxon>Chaetomiaceae</taxon>
        <taxon>Chaetomium</taxon>
    </lineage>
</organism>
<evidence type="ECO:0000256" key="1">
    <source>
        <dbReference type="SAM" id="MobiDB-lite"/>
    </source>
</evidence>
<feature type="region of interest" description="Disordered" evidence="1">
    <location>
        <begin position="1"/>
        <end position="26"/>
    </location>
</feature>
<dbReference type="RefSeq" id="XP_062720782.1">
    <property type="nucleotide sequence ID" value="XM_062869219.1"/>
</dbReference>
<dbReference type="AlphaFoldDB" id="A0AAJ0GRV1"/>
<keyword evidence="4" id="KW-1185">Reference proteome</keyword>
<evidence type="ECO:0000256" key="2">
    <source>
        <dbReference type="SAM" id="Phobius"/>
    </source>
</evidence>
<protein>
    <submittedName>
        <fullName evidence="3">Uncharacterized protein</fullName>
    </submittedName>
</protein>
<gene>
    <name evidence="3" type="ORF">B0T15DRAFT_531064</name>
</gene>
<dbReference type="Proteomes" id="UP001273166">
    <property type="component" value="Unassembled WGS sequence"/>
</dbReference>
<dbReference type="GeneID" id="87888048"/>
<feature type="compositionally biased region" description="Basic and acidic residues" evidence="1">
    <location>
        <begin position="267"/>
        <end position="279"/>
    </location>
</feature>
<keyword evidence="2" id="KW-0812">Transmembrane</keyword>
<feature type="transmembrane region" description="Helical" evidence="2">
    <location>
        <begin position="172"/>
        <end position="195"/>
    </location>
</feature>
<feature type="compositionally biased region" description="Low complexity" evidence="1">
    <location>
        <begin position="329"/>
        <end position="349"/>
    </location>
</feature>